<feature type="compositionally biased region" description="Basic and acidic residues" evidence="8">
    <location>
        <begin position="230"/>
        <end position="240"/>
    </location>
</feature>
<dbReference type="AlphaFoldDB" id="A0A6H0ZP61"/>
<dbReference type="GO" id="GO:0009307">
    <property type="term" value="P:DNA restriction-modification system"/>
    <property type="evidence" value="ECO:0007669"/>
    <property type="project" value="UniProtKB-KW"/>
</dbReference>
<reference evidence="9 10" key="1">
    <citation type="submission" date="2020-04" db="EMBL/GenBank/DDBJ databases">
        <title>FDA dAtabase for Regulatory Grade micrObial Sequences (FDA-ARGOS): Supporting development and validation of Infectious Disease Dx tests.</title>
        <authorList>
            <person name="Sciortino C."/>
            <person name="Tallon L."/>
            <person name="Sadzewicz L."/>
            <person name="Vavikolanu K."/>
            <person name="Mehta A."/>
            <person name="Aluvathingal J."/>
            <person name="Nadendla S."/>
            <person name="Nandy P."/>
            <person name="Geyer C."/>
            <person name="Yan Y."/>
            <person name="Sichtig H."/>
        </authorList>
    </citation>
    <scope>NUCLEOTIDE SEQUENCE [LARGE SCALE GENOMIC DNA]</scope>
    <source>
        <strain evidence="9 10">FDAARGOS_633</strain>
    </source>
</reference>
<dbReference type="EC" id="2.1.1.37" evidence="1"/>
<dbReference type="PRINTS" id="PR00105">
    <property type="entry name" value="C5METTRFRASE"/>
</dbReference>
<feature type="compositionally biased region" description="Basic and acidic residues" evidence="8">
    <location>
        <begin position="502"/>
        <end position="529"/>
    </location>
</feature>
<dbReference type="Gene3D" id="3.90.120.10">
    <property type="entry name" value="DNA Methylase, subunit A, domain 2"/>
    <property type="match status" value="1"/>
</dbReference>
<dbReference type="PANTHER" id="PTHR46098:SF1">
    <property type="entry name" value="TRNA (CYTOSINE(38)-C(5))-METHYLTRANSFERASE"/>
    <property type="match status" value="1"/>
</dbReference>
<organism evidence="9 10">
    <name type="scientific">Agrobacterium pusense</name>
    <dbReference type="NCBI Taxonomy" id="648995"/>
    <lineage>
        <taxon>Bacteria</taxon>
        <taxon>Pseudomonadati</taxon>
        <taxon>Pseudomonadota</taxon>
        <taxon>Alphaproteobacteria</taxon>
        <taxon>Hyphomicrobiales</taxon>
        <taxon>Rhizobiaceae</taxon>
        <taxon>Rhizobium/Agrobacterium group</taxon>
        <taxon>Agrobacterium</taxon>
    </lineage>
</organism>
<evidence type="ECO:0000256" key="5">
    <source>
        <dbReference type="ARBA" id="ARBA00022747"/>
    </source>
</evidence>
<dbReference type="GO" id="GO:0032259">
    <property type="term" value="P:methylation"/>
    <property type="evidence" value="ECO:0007669"/>
    <property type="project" value="UniProtKB-KW"/>
</dbReference>
<dbReference type="SUPFAM" id="SSF53335">
    <property type="entry name" value="S-adenosyl-L-methionine-dependent methyltransferases"/>
    <property type="match status" value="1"/>
</dbReference>
<dbReference type="REBASE" id="398327">
    <property type="entry name" value="M.Rpu633ORF16530P"/>
</dbReference>
<comment type="catalytic activity">
    <reaction evidence="6">
        <text>a 2'-deoxycytidine in DNA + S-adenosyl-L-methionine = a 5-methyl-2'-deoxycytidine in DNA + S-adenosyl-L-homocysteine + H(+)</text>
        <dbReference type="Rhea" id="RHEA:13681"/>
        <dbReference type="Rhea" id="RHEA-COMP:11369"/>
        <dbReference type="Rhea" id="RHEA-COMP:11370"/>
        <dbReference type="ChEBI" id="CHEBI:15378"/>
        <dbReference type="ChEBI" id="CHEBI:57856"/>
        <dbReference type="ChEBI" id="CHEBI:59789"/>
        <dbReference type="ChEBI" id="CHEBI:85452"/>
        <dbReference type="ChEBI" id="CHEBI:85454"/>
        <dbReference type="EC" id="2.1.1.37"/>
    </reaction>
</comment>
<evidence type="ECO:0000256" key="1">
    <source>
        <dbReference type="ARBA" id="ARBA00011975"/>
    </source>
</evidence>
<evidence type="ECO:0000256" key="2">
    <source>
        <dbReference type="ARBA" id="ARBA00022603"/>
    </source>
</evidence>
<name>A0A6H0ZP61_9HYPH</name>
<feature type="region of interest" description="Disordered" evidence="8">
    <location>
        <begin position="474"/>
        <end position="529"/>
    </location>
</feature>
<evidence type="ECO:0000256" key="4">
    <source>
        <dbReference type="ARBA" id="ARBA00022691"/>
    </source>
</evidence>
<keyword evidence="5" id="KW-0680">Restriction system</keyword>
<proteinExistence type="inferred from homology"/>
<evidence type="ECO:0000256" key="6">
    <source>
        <dbReference type="ARBA" id="ARBA00047422"/>
    </source>
</evidence>
<accession>A0A6H0ZP61</accession>
<comment type="similarity">
    <text evidence="7">Belongs to the class I-like SAM-binding methyltransferase superfamily. C5-methyltransferase family.</text>
</comment>
<evidence type="ECO:0000256" key="8">
    <source>
        <dbReference type="SAM" id="MobiDB-lite"/>
    </source>
</evidence>
<dbReference type="PROSITE" id="PS51679">
    <property type="entry name" value="SAM_MT_C5"/>
    <property type="match status" value="1"/>
</dbReference>
<feature type="region of interest" description="Disordered" evidence="8">
    <location>
        <begin position="214"/>
        <end position="240"/>
    </location>
</feature>
<feature type="region of interest" description="Disordered" evidence="8">
    <location>
        <begin position="411"/>
        <end position="441"/>
    </location>
</feature>
<dbReference type="InterPro" id="IPR050750">
    <property type="entry name" value="C5-MTase"/>
</dbReference>
<keyword evidence="4 7" id="KW-0949">S-adenosyl-L-methionine</keyword>
<evidence type="ECO:0000313" key="9">
    <source>
        <dbReference type="EMBL" id="QIX22632.1"/>
    </source>
</evidence>
<evidence type="ECO:0000256" key="3">
    <source>
        <dbReference type="ARBA" id="ARBA00022679"/>
    </source>
</evidence>
<keyword evidence="3 7" id="KW-0808">Transferase</keyword>
<dbReference type="GO" id="GO:0003886">
    <property type="term" value="F:DNA (cytosine-5-)-methyltransferase activity"/>
    <property type="evidence" value="ECO:0007669"/>
    <property type="project" value="UniProtKB-EC"/>
</dbReference>
<gene>
    <name evidence="9" type="ORF">FOB41_16530</name>
</gene>
<dbReference type="Proteomes" id="UP000500870">
    <property type="component" value="Chromosome 1"/>
</dbReference>
<dbReference type="Pfam" id="PF00145">
    <property type="entry name" value="DNA_methylase"/>
    <property type="match status" value="2"/>
</dbReference>
<dbReference type="RefSeq" id="WP_169692010.1">
    <property type="nucleotide sequence ID" value="NZ_CP050898.1"/>
</dbReference>
<feature type="active site" evidence="7">
    <location>
        <position position="78"/>
    </location>
</feature>
<dbReference type="Gene3D" id="3.40.50.150">
    <property type="entry name" value="Vaccinia Virus protein VP39"/>
    <property type="match status" value="1"/>
</dbReference>
<dbReference type="InterPro" id="IPR029063">
    <property type="entry name" value="SAM-dependent_MTases_sf"/>
</dbReference>
<protein>
    <recommendedName>
        <fullName evidence="1">DNA (cytosine-5-)-methyltransferase</fullName>
        <ecNumber evidence="1">2.1.1.37</ecNumber>
    </recommendedName>
</protein>
<sequence length="529" mass="59890">MGMMMRAFEVYSGVGGMGIGFEAAGIQVSGGIDAWDRVSHVRRANDMYYNFADATNISWLASEVVRYGIDAIIGGPPCQDFAKGGKRQAGLNAKLTRSFALLVAAASTEWFVFENVPEAANSEEYLDAREIWTRSGYGLTELFLDASLFGVPQARHRLIVIGRRGEAPQFLEEPIRKGASPEHRSVRSILDPRDPDDAHLLEIGHYFTRPFADGPGVQSIDGPAPGVNRTFREPPYGRDKTRINPKDVIHATEAHVLTQAQTARIQGFPRDFRWYPTDAKVAINDIDQMIANAVPPAFAYHIAKAIKERHEGGVQKINKTLRPHLKTTTDLKDDVIENICSAANRARRLLGGRTYPDIRVEVAMLDRVFDRMQLVWDENAKLPPEQRDPQVDKPFSVRQQSDLRAALRHLASVPRDKSDVEKAIEKAQKQREKDRKRKSPMFARVRKEWKPKWTIADLMHSPAPRYRPRLRVDEKEVSLNSSKHSQRDRTDLDWTNPALAEDLERDRPELHPEDFNDAFLRSDDSADDT</sequence>
<keyword evidence="2 7" id="KW-0489">Methyltransferase</keyword>
<dbReference type="InterPro" id="IPR001525">
    <property type="entry name" value="C5_MeTfrase"/>
</dbReference>
<feature type="compositionally biased region" description="Basic and acidic residues" evidence="8">
    <location>
        <begin position="414"/>
        <end position="433"/>
    </location>
</feature>
<evidence type="ECO:0000256" key="7">
    <source>
        <dbReference type="PROSITE-ProRule" id="PRU01016"/>
    </source>
</evidence>
<dbReference type="EMBL" id="CP050898">
    <property type="protein sequence ID" value="QIX22632.1"/>
    <property type="molecule type" value="Genomic_DNA"/>
</dbReference>
<dbReference type="PANTHER" id="PTHR46098">
    <property type="entry name" value="TRNA (CYTOSINE(38)-C(5))-METHYLTRANSFERASE"/>
    <property type="match status" value="1"/>
</dbReference>
<evidence type="ECO:0000313" key="10">
    <source>
        <dbReference type="Proteomes" id="UP000500870"/>
    </source>
</evidence>